<dbReference type="InterPro" id="IPR002901">
    <property type="entry name" value="MGlyc_endo_b_GlcNAc-like_dom"/>
</dbReference>
<keyword evidence="3" id="KW-1185">Reference proteome</keyword>
<organism evidence="2 3">
    <name type="scientific">uncultured phage cr106_1</name>
    <dbReference type="NCBI Taxonomy" id="2772062"/>
    <lineage>
        <taxon>Viruses</taxon>
        <taxon>Duplodnaviria</taxon>
        <taxon>Heunggongvirae</taxon>
        <taxon>Uroviricota</taxon>
        <taxon>Caudoviricetes</taxon>
        <taxon>Crassvirales</taxon>
        <taxon>Steigviridae</taxon>
        <taxon>Asinivirinae</taxon>
        <taxon>Mahstovirus</taxon>
        <taxon>Mahstovirus faecalis</taxon>
    </lineage>
</organism>
<dbReference type="GO" id="GO:0004040">
    <property type="term" value="F:amidase activity"/>
    <property type="evidence" value="ECO:0007669"/>
    <property type="project" value="InterPro"/>
</dbReference>
<dbReference type="EMBL" id="MT774378">
    <property type="protein sequence ID" value="QOR58303.1"/>
    <property type="molecule type" value="Genomic_DNA"/>
</dbReference>
<dbReference type="GeneID" id="65128773"/>
<dbReference type="Proteomes" id="UP000593828">
    <property type="component" value="Segment"/>
</dbReference>
<name>A0A7M1RV67_9CAUD</name>
<protein>
    <submittedName>
        <fullName evidence="2">Glycoside hydrolase/peptidoglycan hydrolase</fullName>
    </submittedName>
</protein>
<evidence type="ECO:0000313" key="3">
    <source>
        <dbReference type="Proteomes" id="UP000593828"/>
    </source>
</evidence>
<evidence type="ECO:0000313" key="2">
    <source>
        <dbReference type="EMBL" id="QOR58303.1"/>
    </source>
</evidence>
<proteinExistence type="predicted"/>
<feature type="domain" description="Mannosyl-glycoprotein endo-beta-N-acetylglucosamidase-like" evidence="1">
    <location>
        <begin position="58"/>
        <end position="159"/>
    </location>
</feature>
<dbReference type="KEGG" id="vg:65128773"/>
<dbReference type="RefSeq" id="YP_010110461.1">
    <property type="nucleotide sequence ID" value="NC_055871.1"/>
</dbReference>
<reference evidence="2 3" key="1">
    <citation type="submission" date="2020-07" db="EMBL/GenBank/DDBJ databases">
        <title>Taxonomic proposal: Crassvirales, a new order of highly abundant and diverse bacterial viruses.</title>
        <authorList>
            <person name="Shkoporov A.N."/>
            <person name="Stockdale S.R."/>
            <person name="Guerin E."/>
            <person name="Ross R.P."/>
            <person name="Hill C."/>
        </authorList>
    </citation>
    <scope>NUCLEOTIDE SEQUENCE [LARGE SCALE GENOMIC DNA]</scope>
</reference>
<accession>A0A7M1RV67</accession>
<keyword evidence="2" id="KW-0378">Hydrolase</keyword>
<sequence>MKERKIDVCCLLAFVCLLIGQTWLCYRIDKLEKKDEPKVHVKLEQPDFLMSDNPKDDLMKVLEYYGVLHPEIVYAQAVLETGHFRSKVCKEYNNLFGLYNSTTKDYYKFNHWTESVIAYINYIQYRYTPPNNYYKFLERIGYAQDSLYVSKLKNIVKRNE</sequence>
<dbReference type="Gene3D" id="1.10.530.10">
    <property type="match status" value="1"/>
</dbReference>
<evidence type="ECO:0000259" key="1">
    <source>
        <dbReference type="Pfam" id="PF01832"/>
    </source>
</evidence>
<dbReference type="Pfam" id="PF01832">
    <property type="entry name" value="Glucosaminidase"/>
    <property type="match status" value="1"/>
</dbReference>